<gene>
    <name evidence="2" type="ORF">OHJ16_09060</name>
</gene>
<proteinExistence type="predicted"/>
<feature type="transmembrane region" description="Helical" evidence="1">
    <location>
        <begin position="33"/>
        <end position="59"/>
    </location>
</feature>
<keyword evidence="3" id="KW-1185">Reference proteome</keyword>
<feature type="transmembrane region" description="Helical" evidence="1">
    <location>
        <begin position="406"/>
        <end position="424"/>
    </location>
</feature>
<keyword evidence="1" id="KW-0472">Membrane</keyword>
<evidence type="ECO:0000256" key="1">
    <source>
        <dbReference type="SAM" id="Phobius"/>
    </source>
</evidence>
<dbReference type="Proteomes" id="UP001072034">
    <property type="component" value="Unassembled WGS sequence"/>
</dbReference>
<keyword evidence="1" id="KW-0812">Transmembrane</keyword>
<sequence length="657" mass="69159">MWPSLIPVFSAAAALLFIPGVLVGAAARLRASLVVAMAPAISIAIIAGTGVVAPVVGLAWGPGPIAAVTALTSLALLAARLWISRRRPERPTAGPHQQSAPVATWCVAWPLSAALTGYTVGRVLNTPDAISQTYDAVFHLNAVEWILKTDNASSLRFLMEAPEGSVYPLGWHTLIAAAMKLCGATDIPLATNAMVLAVAGLVWTSGCLTLTHILFRGRPLALLTAAVMIGSFAAFPFLLLNWGVLYPNFLSVALLPALLAAARDLVPIGVQPGSRSNGLLLPVGVLGVGGLGLTQPNTVATLLIALVILTMARLAATLRTPPGERPAGALRRQGLAAGGLATALVLTWIVMRPPQGAAIWGPSYAASGSIGEAVTATPAQLWVIWVPAVLTLVGFVAALRTDGYRWLAALHATTSVLYVIARSTPEANQRFFLVGIWYNDSNRLAALIPVTAVPLAALGMLIAARWALGMGRRLIPAKRVARRVRVLSWWRWAAYPAVVIALALTGPLSSAMSNTVWLFEQTYTFSPGSSSLTPDERALIDELPGLVDKNAVVAVDPRSGAALAYALAGVDTSVKHLLHRHDPELYIVQDKLNKAATDPTVCPAVNKIGATYALYFPGKTISNQKPFPGFARLDTAPGFELVAKQGDAALYRITACE</sequence>
<feature type="transmembrane region" description="Helical" evidence="1">
    <location>
        <begin position="65"/>
        <end position="83"/>
    </location>
</feature>
<accession>A0ABT4I8Y0</accession>
<keyword evidence="1" id="KW-1133">Transmembrane helix</keyword>
<evidence type="ECO:0008006" key="4">
    <source>
        <dbReference type="Google" id="ProtNLM"/>
    </source>
</evidence>
<dbReference type="Pfam" id="PF20176">
    <property type="entry name" value="DUF6541"/>
    <property type="match status" value="1"/>
</dbReference>
<dbReference type="InterPro" id="IPR046671">
    <property type="entry name" value="DUF6541"/>
</dbReference>
<feature type="transmembrane region" description="Helical" evidence="1">
    <location>
        <begin position="444"/>
        <end position="468"/>
    </location>
</feature>
<feature type="transmembrane region" description="Helical" evidence="1">
    <location>
        <begin position="6"/>
        <end position="26"/>
    </location>
</feature>
<comment type="caution">
    <text evidence="2">The sequence shown here is derived from an EMBL/GenBank/DDBJ whole genome shotgun (WGS) entry which is preliminary data.</text>
</comment>
<feature type="transmembrane region" description="Helical" evidence="1">
    <location>
        <begin position="245"/>
        <end position="266"/>
    </location>
</feature>
<name>A0ABT4I8Y0_9ACTO</name>
<feature type="transmembrane region" description="Helical" evidence="1">
    <location>
        <begin position="193"/>
        <end position="215"/>
    </location>
</feature>
<reference evidence="2" key="1">
    <citation type="submission" date="2022-10" db="EMBL/GenBank/DDBJ databases">
        <title>Genome sequence of Actinomyces israelii ATCC 10048.</title>
        <authorList>
            <person name="Watt R.M."/>
            <person name="Tong W.M."/>
        </authorList>
    </citation>
    <scope>NUCLEOTIDE SEQUENCE</scope>
    <source>
        <strain evidence="2">ATCC 10048</strain>
    </source>
</reference>
<evidence type="ECO:0000313" key="2">
    <source>
        <dbReference type="EMBL" id="MCZ0858190.1"/>
    </source>
</evidence>
<dbReference type="RefSeq" id="WP_268917635.1">
    <property type="nucleotide sequence ID" value="NZ_CP124548.1"/>
</dbReference>
<organism evidence="2 3">
    <name type="scientific">Actinomyces israelii</name>
    <dbReference type="NCBI Taxonomy" id="1659"/>
    <lineage>
        <taxon>Bacteria</taxon>
        <taxon>Bacillati</taxon>
        <taxon>Actinomycetota</taxon>
        <taxon>Actinomycetes</taxon>
        <taxon>Actinomycetales</taxon>
        <taxon>Actinomycetaceae</taxon>
        <taxon>Actinomyces</taxon>
    </lineage>
</organism>
<protein>
    <recommendedName>
        <fullName evidence="4">Beta-carotene 15,15'-monooxygenase</fullName>
    </recommendedName>
</protein>
<evidence type="ECO:0000313" key="3">
    <source>
        <dbReference type="Proteomes" id="UP001072034"/>
    </source>
</evidence>
<feature type="transmembrane region" description="Helical" evidence="1">
    <location>
        <begin position="379"/>
        <end position="399"/>
    </location>
</feature>
<feature type="transmembrane region" description="Helical" evidence="1">
    <location>
        <begin position="489"/>
        <end position="508"/>
    </location>
</feature>
<dbReference type="EMBL" id="JAPTMY010000018">
    <property type="protein sequence ID" value="MCZ0858190.1"/>
    <property type="molecule type" value="Genomic_DNA"/>
</dbReference>
<feature type="transmembrane region" description="Helical" evidence="1">
    <location>
        <begin position="220"/>
        <end position="239"/>
    </location>
</feature>
<feature type="transmembrane region" description="Helical" evidence="1">
    <location>
        <begin position="330"/>
        <end position="351"/>
    </location>
</feature>